<dbReference type="Proteomes" id="UP000254329">
    <property type="component" value="Unassembled WGS sequence"/>
</dbReference>
<dbReference type="EMBL" id="UGHF01000001">
    <property type="protein sequence ID" value="STO59243.1"/>
    <property type="molecule type" value="Genomic_DNA"/>
</dbReference>
<name>A0A1V4AZ60_9PAST</name>
<organism evidence="1 2">
    <name type="scientific">Canicola haemoglobinophilus</name>
    <dbReference type="NCBI Taxonomy" id="733"/>
    <lineage>
        <taxon>Bacteria</taxon>
        <taxon>Pseudomonadati</taxon>
        <taxon>Pseudomonadota</taxon>
        <taxon>Gammaproteobacteria</taxon>
        <taxon>Pasteurellales</taxon>
        <taxon>Pasteurellaceae</taxon>
        <taxon>Canicola</taxon>
    </lineage>
</organism>
<gene>
    <name evidence="1" type="ORF">NCTC1659_00490</name>
</gene>
<evidence type="ECO:0000313" key="2">
    <source>
        <dbReference type="Proteomes" id="UP000254329"/>
    </source>
</evidence>
<accession>A0A1V4AZ60</accession>
<keyword evidence="2" id="KW-1185">Reference proteome</keyword>
<evidence type="ECO:0000313" key="1">
    <source>
        <dbReference type="EMBL" id="STO59243.1"/>
    </source>
</evidence>
<proteinExistence type="predicted"/>
<dbReference type="RefSeq" id="WP_078219159.1">
    <property type="nucleotide sequence ID" value="NZ_MUXZ01000035.1"/>
</dbReference>
<protein>
    <submittedName>
        <fullName evidence="1">Uncharacterized protein</fullName>
    </submittedName>
</protein>
<dbReference type="STRING" id="733.B0186_09620"/>
<dbReference type="AlphaFoldDB" id="A0A1V4AZ60"/>
<reference evidence="1 2" key="1">
    <citation type="submission" date="2018-06" db="EMBL/GenBank/DDBJ databases">
        <authorList>
            <consortium name="Pathogen Informatics"/>
            <person name="Doyle S."/>
        </authorList>
    </citation>
    <scope>NUCLEOTIDE SEQUENCE [LARGE SCALE GENOMIC DNA]</scope>
    <source>
        <strain evidence="1 2">NCTC1659</strain>
    </source>
</reference>
<sequence>MNSGKELTLSGGLGLATSGMPLSLSIGVGITSDKIKNGDFNFNKTYSSNVISSAYEEILYVPSNTILNPIIKEVIINTYERFYDEKIDNKQDKK</sequence>